<protein>
    <submittedName>
        <fullName evidence="2">Uncharacterized protein</fullName>
    </submittedName>
</protein>
<dbReference type="EMBL" id="UINC01078832">
    <property type="protein sequence ID" value="SVC20283.1"/>
    <property type="molecule type" value="Genomic_DNA"/>
</dbReference>
<reference evidence="2" key="1">
    <citation type="submission" date="2018-05" db="EMBL/GenBank/DDBJ databases">
        <authorList>
            <person name="Lanie J.A."/>
            <person name="Ng W.-L."/>
            <person name="Kazmierczak K.M."/>
            <person name="Andrzejewski T.M."/>
            <person name="Davidsen T.M."/>
            <person name="Wayne K.J."/>
            <person name="Tettelin H."/>
            <person name="Glass J.I."/>
            <person name="Rusch D."/>
            <person name="Podicherti R."/>
            <person name="Tsui H.-C.T."/>
            <person name="Winkler M.E."/>
        </authorList>
    </citation>
    <scope>NUCLEOTIDE SEQUENCE</scope>
</reference>
<feature type="non-terminal residue" evidence="2">
    <location>
        <position position="130"/>
    </location>
</feature>
<evidence type="ECO:0000256" key="1">
    <source>
        <dbReference type="SAM" id="MobiDB-lite"/>
    </source>
</evidence>
<organism evidence="2">
    <name type="scientific">marine metagenome</name>
    <dbReference type="NCBI Taxonomy" id="408172"/>
    <lineage>
        <taxon>unclassified sequences</taxon>
        <taxon>metagenomes</taxon>
        <taxon>ecological metagenomes</taxon>
    </lineage>
</organism>
<name>A0A382K9U5_9ZZZZ</name>
<gene>
    <name evidence="2" type="ORF">METZ01_LOCUS273137</name>
</gene>
<feature type="region of interest" description="Disordered" evidence="1">
    <location>
        <begin position="74"/>
        <end position="130"/>
    </location>
</feature>
<proteinExistence type="predicted"/>
<sequence>MKSPTRRDRKTLAGVDTATKTSTAEAKFLTAVKPVWLVGKPLAANDLDSVVDSPLGGALTATRARNPGHVVVAGGSSHVFSHDRPNQWKQHNGVEPGSKTPRDPHPFSPPVCSPVDVHPLNDDHVAVPSA</sequence>
<evidence type="ECO:0000313" key="2">
    <source>
        <dbReference type="EMBL" id="SVC20283.1"/>
    </source>
</evidence>
<feature type="compositionally biased region" description="Basic and acidic residues" evidence="1">
    <location>
        <begin position="119"/>
        <end position="130"/>
    </location>
</feature>
<dbReference type="AlphaFoldDB" id="A0A382K9U5"/>
<accession>A0A382K9U5</accession>